<evidence type="ECO:0000256" key="5">
    <source>
        <dbReference type="ARBA" id="ARBA00022777"/>
    </source>
</evidence>
<comment type="catalytic activity">
    <reaction evidence="1">
        <text>ATP + protein L-histidine = ADP + protein N-phospho-L-histidine.</text>
        <dbReference type="EC" id="2.7.13.3"/>
    </reaction>
</comment>
<keyword evidence="4" id="KW-0808">Transferase</keyword>
<dbReference type="PANTHER" id="PTHR43047:SF72">
    <property type="entry name" value="OSMOSENSING HISTIDINE PROTEIN KINASE SLN1"/>
    <property type="match status" value="1"/>
</dbReference>
<dbReference type="SUPFAM" id="SSF55874">
    <property type="entry name" value="ATPase domain of HSP90 chaperone/DNA topoisomerase II/histidine kinase"/>
    <property type="match status" value="1"/>
</dbReference>
<dbReference type="InterPro" id="IPR036890">
    <property type="entry name" value="HATPase_C_sf"/>
</dbReference>
<feature type="modified residue" description="4-aspartylphosphate" evidence="6">
    <location>
        <position position="1024"/>
    </location>
</feature>
<dbReference type="SMART" id="SM00387">
    <property type="entry name" value="HATPase_c"/>
    <property type="match status" value="1"/>
</dbReference>
<feature type="domain" description="Histidine kinase" evidence="8">
    <location>
        <begin position="451"/>
        <end position="723"/>
    </location>
</feature>
<sequence>MARLTEEQSAYVADRARVWEVRRFCQVLPSATQYVRGKGTLSGITPLEAQTQQQPNVEVNGALASMLKCIVHEIEAEIAMVCLLDDRTQYFVSGSDLTHLHDARVTIDSTKWYGCDSVTHHGGLCERTIAMGNDTAEPPYFEVPDLANEEQTKDLPFVNGTIASFRHYFGVPICPYSGYNIGTVFLFCNQPSTSGLSADKRSYMLEMSQHITRCLEQSVEALEGKRMLTFNQGIAALTGTNGEDSRAKPEVSASTGEEVTVSNQHPGPILHVYQLAADVLGSIFQFDGVRIEEAGLPENSINHNPDWNGSNLLGQHVRDGFQEHMVAPPTLIQVLLEMVPSGGVFQLIRESGDVTISTSTSGVTPITDRDLAAEILKAFPSTEQIMLMPLWDTHHERNTGAIIGFAQDFLKVHLGPTDLSSMSAFCATLMMQVRRLEVQAVDKVKSDFLGSISHELRTPLHGILASIELLSDTSCTREQLDLIETARYGSISLLDTINQVLDYSNISDHAENSRATSKDEGDKPSLVQKSSFTQKLRQSLPAGTEHMDMTQACEDVMQRQVRMVRLKEAVGPMSPRETPINFETAMSSSEPSSDLPAFPLLTFDTNSFAWSPIHAAGGFRVAFANLLSNALKFTEPTGCIRVSLDVGESNVRLSIVDAGKGMALDYVRRHLSGAFSQEDPINEGIGLGFFLAKRAITSLGGDVHVASDRSLGTTVKASFPVGRLTGDSDELSAKLSTSASASADLNGAQLPEIKAAFLVPKRWKTGDLVRGRRCTEVLLASFARGLEQRVRTNLVAWEEPQGDLDLLVSLDEDLDQSAQIVSKSSSPVKRIVLCPRKENDFEERVTCEQGVARIFEPVTSSNLHHALALLDLGAVSIPNTSTKPTTDVVDSSTTGEPPHQSTGETTQQPLAAKQPPEPTPPPFPQEQLPNPLLAQRTDEFPAASPPIPLNIPTPREPRTLLVDDNAINLKVLEKYLLKSTSQPPLCAPGGQAAIEAFGDSFLHPLPTSSSPSTTTQRFDLIFLDLSMPGVSGFEVAASIRETEALVGSRRTFICALTGLVSAKDRNRAFAAGVDEYLVKPARLGDVRGVVERWRAGFGGEG</sequence>
<dbReference type="PROSITE" id="PS50109">
    <property type="entry name" value="HIS_KIN"/>
    <property type="match status" value="1"/>
</dbReference>
<dbReference type="PROSITE" id="PS50110">
    <property type="entry name" value="RESPONSE_REGULATORY"/>
    <property type="match status" value="1"/>
</dbReference>
<gene>
    <name evidence="10" type="ORF">WHR41_07676</name>
</gene>
<evidence type="ECO:0000256" key="3">
    <source>
        <dbReference type="ARBA" id="ARBA00022553"/>
    </source>
</evidence>
<keyword evidence="5" id="KW-0418">Kinase</keyword>
<dbReference type="AlphaFoldDB" id="A0AB34KIH1"/>
<dbReference type="Pfam" id="PF02518">
    <property type="entry name" value="HATPase_c"/>
    <property type="match status" value="1"/>
</dbReference>
<evidence type="ECO:0000259" key="9">
    <source>
        <dbReference type="PROSITE" id="PS50110"/>
    </source>
</evidence>
<dbReference type="Gene3D" id="1.10.287.130">
    <property type="match status" value="1"/>
</dbReference>
<comment type="caution">
    <text evidence="10">The sequence shown here is derived from an EMBL/GenBank/DDBJ whole genome shotgun (WGS) entry which is preliminary data.</text>
</comment>
<name>A0AB34KIH1_9PEZI</name>
<dbReference type="SMART" id="SM00388">
    <property type="entry name" value="HisKA"/>
    <property type="match status" value="1"/>
</dbReference>
<dbReference type="PRINTS" id="PR00344">
    <property type="entry name" value="BCTRLSENSOR"/>
</dbReference>
<dbReference type="InterPro" id="IPR011006">
    <property type="entry name" value="CheY-like_superfamily"/>
</dbReference>
<dbReference type="SUPFAM" id="SSF47384">
    <property type="entry name" value="Homodimeric domain of signal transducing histidine kinase"/>
    <property type="match status" value="1"/>
</dbReference>
<feature type="compositionally biased region" description="Basic and acidic residues" evidence="7">
    <location>
        <begin position="510"/>
        <end position="523"/>
    </location>
</feature>
<dbReference type="InterPro" id="IPR003594">
    <property type="entry name" value="HATPase_dom"/>
</dbReference>
<dbReference type="EC" id="2.7.13.3" evidence="2"/>
<evidence type="ECO:0000313" key="10">
    <source>
        <dbReference type="EMBL" id="KAL1583541.1"/>
    </source>
</evidence>
<evidence type="ECO:0000256" key="6">
    <source>
        <dbReference type="PROSITE-ProRule" id="PRU00169"/>
    </source>
</evidence>
<dbReference type="InterPro" id="IPR001789">
    <property type="entry name" value="Sig_transdc_resp-reg_receiver"/>
</dbReference>
<reference evidence="10 11" key="1">
    <citation type="journal article" date="2020" name="Microbiol. Resour. Announc.">
        <title>Draft Genome Sequence of a Cladosporium Species Isolated from the Mesophotic Ascidian Didemnum maculosum.</title>
        <authorList>
            <person name="Gioti A."/>
            <person name="Siaperas R."/>
            <person name="Nikolaivits E."/>
            <person name="Le Goff G."/>
            <person name="Ouazzani J."/>
            <person name="Kotoulas G."/>
            <person name="Topakas E."/>
        </authorList>
    </citation>
    <scope>NUCLEOTIDE SEQUENCE [LARGE SCALE GENOMIC DNA]</scope>
    <source>
        <strain evidence="10 11">TM138-S3</strain>
    </source>
</reference>
<protein>
    <recommendedName>
        <fullName evidence="2">histidine kinase</fullName>
        <ecNumber evidence="2">2.7.13.3</ecNumber>
    </recommendedName>
</protein>
<evidence type="ECO:0000256" key="1">
    <source>
        <dbReference type="ARBA" id="ARBA00000085"/>
    </source>
</evidence>
<dbReference type="InterPro" id="IPR036097">
    <property type="entry name" value="HisK_dim/P_sf"/>
</dbReference>
<evidence type="ECO:0000256" key="2">
    <source>
        <dbReference type="ARBA" id="ARBA00012438"/>
    </source>
</evidence>
<keyword evidence="3 6" id="KW-0597">Phosphoprotein</keyword>
<dbReference type="SUPFAM" id="SSF52172">
    <property type="entry name" value="CheY-like"/>
    <property type="match status" value="1"/>
</dbReference>
<organism evidence="10 11">
    <name type="scientific">Cladosporium halotolerans</name>
    <dbReference type="NCBI Taxonomy" id="1052096"/>
    <lineage>
        <taxon>Eukaryota</taxon>
        <taxon>Fungi</taxon>
        <taxon>Dikarya</taxon>
        <taxon>Ascomycota</taxon>
        <taxon>Pezizomycotina</taxon>
        <taxon>Dothideomycetes</taxon>
        <taxon>Dothideomycetidae</taxon>
        <taxon>Cladosporiales</taxon>
        <taxon>Cladosporiaceae</taxon>
        <taxon>Cladosporium</taxon>
    </lineage>
</organism>
<feature type="region of interest" description="Disordered" evidence="7">
    <location>
        <begin position="510"/>
        <end position="534"/>
    </location>
</feature>
<dbReference type="SMART" id="SM00448">
    <property type="entry name" value="REC"/>
    <property type="match status" value="1"/>
</dbReference>
<feature type="domain" description="Response regulatory" evidence="9">
    <location>
        <begin position="958"/>
        <end position="1094"/>
    </location>
</feature>
<evidence type="ECO:0000256" key="7">
    <source>
        <dbReference type="SAM" id="MobiDB-lite"/>
    </source>
</evidence>
<keyword evidence="11" id="KW-1185">Reference proteome</keyword>
<dbReference type="InterPro" id="IPR005467">
    <property type="entry name" value="His_kinase_dom"/>
</dbReference>
<dbReference type="CDD" id="cd17546">
    <property type="entry name" value="REC_hyHK_CKI1_RcsC-like"/>
    <property type="match status" value="1"/>
</dbReference>
<dbReference type="Proteomes" id="UP000803884">
    <property type="component" value="Unassembled WGS sequence"/>
</dbReference>
<evidence type="ECO:0000313" key="11">
    <source>
        <dbReference type="Proteomes" id="UP000803884"/>
    </source>
</evidence>
<feature type="compositionally biased region" description="Pro residues" evidence="7">
    <location>
        <begin position="915"/>
        <end position="924"/>
    </location>
</feature>
<feature type="region of interest" description="Disordered" evidence="7">
    <location>
        <begin position="877"/>
        <end position="929"/>
    </location>
</feature>
<proteinExistence type="predicted"/>
<dbReference type="CDD" id="cd00082">
    <property type="entry name" value="HisKA"/>
    <property type="match status" value="1"/>
</dbReference>
<dbReference type="Pfam" id="PF00072">
    <property type="entry name" value="Response_reg"/>
    <property type="match status" value="1"/>
</dbReference>
<dbReference type="Gene3D" id="3.30.565.10">
    <property type="entry name" value="Histidine kinase-like ATPase, C-terminal domain"/>
    <property type="match status" value="1"/>
</dbReference>
<dbReference type="Pfam" id="PF00512">
    <property type="entry name" value="HisKA"/>
    <property type="match status" value="1"/>
</dbReference>
<dbReference type="GeneID" id="96009118"/>
<accession>A0AB34KIH1</accession>
<dbReference type="GO" id="GO:0005886">
    <property type="term" value="C:plasma membrane"/>
    <property type="evidence" value="ECO:0007669"/>
    <property type="project" value="TreeGrafter"/>
</dbReference>
<feature type="compositionally biased region" description="Polar residues" evidence="7">
    <location>
        <begin position="877"/>
        <end position="908"/>
    </location>
</feature>
<dbReference type="GO" id="GO:0009927">
    <property type="term" value="F:histidine phosphotransfer kinase activity"/>
    <property type="evidence" value="ECO:0007669"/>
    <property type="project" value="TreeGrafter"/>
</dbReference>
<dbReference type="RefSeq" id="XP_069226648.1">
    <property type="nucleotide sequence ID" value="XM_069376280.1"/>
</dbReference>
<dbReference type="InterPro" id="IPR003661">
    <property type="entry name" value="HisK_dim/P_dom"/>
</dbReference>
<evidence type="ECO:0000259" key="8">
    <source>
        <dbReference type="PROSITE" id="PS50109"/>
    </source>
</evidence>
<dbReference type="Gene3D" id="3.40.50.2300">
    <property type="match status" value="1"/>
</dbReference>
<dbReference type="PANTHER" id="PTHR43047">
    <property type="entry name" value="TWO-COMPONENT HISTIDINE PROTEIN KINASE"/>
    <property type="match status" value="1"/>
</dbReference>
<evidence type="ECO:0000256" key="4">
    <source>
        <dbReference type="ARBA" id="ARBA00022679"/>
    </source>
</evidence>
<dbReference type="EMBL" id="JAAQHG020000034">
    <property type="protein sequence ID" value="KAL1583541.1"/>
    <property type="molecule type" value="Genomic_DNA"/>
</dbReference>
<dbReference type="GO" id="GO:0000155">
    <property type="term" value="F:phosphorelay sensor kinase activity"/>
    <property type="evidence" value="ECO:0007669"/>
    <property type="project" value="InterPro"/>
</dbReference>
<dbReference type="InterPro" id="IPR004358">
    <property type="entry name" value="Sig_transdc_His_kin-like_C"/>
</dbReference>